<protein>
    <submittedName>
        <fullName evidence="2">Uncharacterized protein</fullName>
    </submittedName>
</protein>
<reference evidence="2 3" key="1">
    <citation type="journal article" date="2008" name="Nature">
        <title>The genome of the model beetle and pest Tribolium castaneum.</title>
        <authorList>
            <consortium name="Tribolium Genome Sequencing Consortium"/>
            <person name="Richards S."/>
            <person name="Gibbs R.A."/>
            <person name="Weinstock G.M."/>
            <person name="Brown S.J."/>
            <person name="Denell R."/>
            <person name="Beeman R.W."/>
            <person name="Gibbs R."/>
            <person name="Beeman R.W."/>
            <person name="Brown S.J."/>
            <person name="Bucher G."/>
            <person name="Friedrich M."/>
            <person name="Grimmelikhuijzen C.J."/>
            <person name="Klingler M."/>
            <person name="Lorenzen M."/>
            <person name="Richards S."/>
            <person name="Roth S."/>
            <person name="Schroder R."/>
            <person name="Tautz D."/>
            <person name="Zdobnov E.M."/>
            <person name="Muzny D."/>
            <person name="Gibbs R.A."/>
            <person name="Weinstock G.M."/>
            <person name="Attaway T."/>
            <person name="Bell S."/>
            <person name="Buhay C.J."/>
            <person name="Chandrabose M.N."/>
            <person name="Chavez D."/>
            <person name="Clerk-Blankenburg K.P."/>
            <person name="Cree A."/>
            <person name="Dao M."/>
            <person name="Davis C."/>
            <person name="Chacko J."/>
            <person name="Dinh H."/>
            <person name="Dugan-Rocha S."/>
            <person name="Fowler G."/>
            <person name="Garner T.T."/>
            <person name="Garnes J."/>
            <person name="Gnirke A."/>
            <person name="Hawes A."/>
            <person name="Hernandez J."/>
            <person name="Hines S."/>
            <person name="Holder M."/>
            <person name="Hume J."/>
            <person name="Jhangiani S.N."/>
            <person name="Joshi V."/>
            <person name="Khan Z.M."/>
            <person name="Jackson L."/>
            <person name="Kovar C."/>
            <person name="Kowis A."/>
            <person name="Lee S."/>
            <person name="Lewis L.R."/>
            <person name="Margolis J."/>
            <person name="Morgan M."/>
            <person name="Nazareth L.V."/>
            <person name="Nguyen N."/>
            <person name="Okwuonu G."/>
            <person name="Parker D."/>
            <person name="Richards S."/>
            <person name="Ruiz S.J."/>
            <person name="Santibanez J."/>
            <person name="Savard J."/>
            <person name="Scherer S.E."/>
            <person name="Schneider B."/>
            <person name="Sodergren E."/>
            <person name="Tautz D."/>
            <person name="Vattahil S."/>
            <person name="Villasana D."/>
            <person name="White C.S."/>
            <person name="Wright R."/>
            <person name="Park Y."/>
            <person name="Beeman R.W."/>
            <person name="Lord J."/>
            <person name="Oppert B."/>
            <person name="Lorenzen M."/>
            <person name="Brown S."/>
            <person name="Wang L."/>
            <person name="Savard J."/>
            <person name="Tautz D."/>
            <person name="Richards S."/>
            <person name="Weinstock G."/>
            <person name="Gibbs R.A."/>
            <person name="Liu Y."/>
            <person name="Worley K."/>
            <person name="Weinstock G."/>
            <person name="Elsik C.G."/>
            <person name="Reese J.T."/>
            <person name="Elhaik E."/>
            <person name="Landan G."/>
            <person name="Graur D."/>
            <person name="Arensburger P."/>
            <person name="Atkinson P."/>
            <person name="Beeman R.W."/>
            <person name="Beidler J."/>
            <person name="Brown S.J."/>
            <person name="Demuth J.P."/>
            <person name="Drury D.W."/>
            <person name="Du Y.Z."/>
            <person name="Fujiwara H."/>
            <person name="Lorenzen M."/>
            <person name="Maselli V."/>
            <person name="Osanai M."/>
            <person name="Park Y."/>
            <person name="Robertson H.M."/>
            <person name="Tu Z."/>
            <person name="Wang J.J."/>
            <person name="Wang S."/>
            <person name="Richards S."/>
            <person name="Song H."/>
            <person name="Zhang L."/>
            <person name="Sodergren E."/>
            <person name="Werner D."/>
            <person name="Stanke M."/>
            <person name="Morgenstern B."/>
            <person name="Solovyev V."/>
            <person name="Kosarev P."/>
            <person name="Brown G."/>
            <person name="Chen H.C."/>
            <person name="Ermolaeva O."/>
            <person name="Hlavina W."/>
            <person name="Kapustin Y."/>
            <person name="Kiryutin B."/>
            <person name="Kitts P."/>
            <person name="Maglott D."/>
            <person name="Pruitt K."/>
            <person name="Sapojnikov V."/>
            <person name="Souvorov A."/>
            <person name="Mackey A.J."/>
            <person name="Waterhouse R.M."/>
            <person name="Wyder S."/>
            <person name="Zdobnov E.M."/>
            <person name="Zdobnov E.M."/>
            <person name="Wyder S."/>
            <person name="Kriventseva E.V."/>
            <person name="Kadowaki T."/>
            <person name="Bork P."/>
            <person name="Aranda M."/>
            <person name="Bao R."/>
            <person name="Beermann A."/>
            <person name="Berns N."/>
            <person name="Bolognesi R."/>
            <person name="Bonneton F."/>
            <person name="Bopp D."/>
            <person name="Brown S.J."/>
            <person name="Bucher G."/>
            <person name="Butts T."/>
            <person name="Chaumot A."/>
            <person name="Denell R.E."/>
            <person name="Ferrier D.E."/>
            <person name="Friedrich M."/>
            <person name="Gordon C.M."/>
            <person name="Jindra M."/>
            <person name="Klingler M."/>
            <person name="Lan Q."/>
            <person name="Lattorff H.M."/>
            <person name="Laudet V."/>
            <person name="von Levetsow C."/>
            <person name="Liu Z."/>
            <person name="Lutz R."/>
            <person name="Lynch J.A."/>
            <person name="da Fonseca R.N."/>
            <person name="Posnien N."/>
            <person name="Reuter R."/>
            <person name="Roth S."/>
            <person name="Savard J."/>
            <person name="Schinko J.B."/>
            <person name="Schmitt C."/>
            <person name="Schoppmeier M."/>
            <person name="Schroder R."/>
            <person name="Shippy T.D."/>
            <person name="Simonnet F."/>
            <person name="Marques-Souza H."/>
            <person name="Tautz D."/>
            <person name="Tomoyasu Y."/>
            <person name="Trauner J."/>
            <person name="Van der Zee M."/>
            <person name="Vervoort M."/>
            <person name="Wittkopp N."/>
            <person name="Wimmer E.A."/>
            <person name="Yang X."/>
            <person name="Jones A.K."/>
            <person name="Sattelle D.B."/>
            <person name="Ebert P.R."/>
            <person name="Nelson D."/>
            <person name="Scott J.G."/>
            <person name="Beeman R.W."/>
            <person name="Muthukrishnan S."/>
            <person name="Kramer K.J."/>
            <person name="Arakane Y."/>
            <person name="Beeman R.W."/>
            <person name="Zhu Q."/>
            <person name="Hogenkamp D."/>
            <person name="Dixit R."/>
            <person name="Oppert B."/>
            <person name="Jiang H."/>
            <person name="Zou Z."/>
            <person name="Marshall J."/>
            <person name="Elpidina E."/>
            <person name="Vinokurov K."/>
            <person name="Oppert C."/>
            <person name="Zou Z."/>
            <person name="Evans J."/>
            <person name="Lu Z."/>
            <person name="Zhao P."/>
            <person name="Sumathipala N."/>
            <person name="Altincicek B."/>
            <person name="Vilcinskas A."/>
            <person name="Williams M."/>
            <person name="Hultmark D."/>
            <person name="Hetru C."/>
            <person name="Jiang H."/>
            <person name="Grimmelikhuijzen C.J."/>
            <person name="Hauser F."/>
            <person name="Cazzamali G."/>
            <person name="Williamson M."/>
            <person name="Park Y."/>
            <person name="Li B."/>
            <person name="Tanaka Y."/>
            <person name="Predel R."/>
            <person name="Neupert S."/>
            <person name="Schachtner J."/>
            <person name="Verleyen P."/>
            <person name="Raible F."/>
            <person name="Bork P."/>
            <person name="Friedrich M."/>
            <person name="Walden K.K."/>
            <person name="Robertson H.M."/>
            <person name="Angeli S."/>
            <person name="Foret S."/>
            <person name="Bucher G."/>
            <person name="Schuetz S."/>
            <person name="Maleszka R."/>
            <person name="Wimmer E.A."/>
            <person name="Beeman R.W."/>
            <person name="Lorenzen M."/>
            <person name="Tomoyasu Y."/>
            <person name="Miller S.C."/>
            <person name="Grossmann D."/>
            <person name="Bucher G."/>
        </authorList>
    </citation>
    <scope>NUCLEOTIDE SEQUENCE [LARGE SCALE GENOMIC DNA]</scope>
    <source>
        <strain evidence="2 3">Georgia GA2</strain>
    </source>
</reference>
<keyword evidence="3" id="KW-1185">Reference proteome</keyword>
<dbReference type="Proteomes" id="UP000007266">
    <property type="component" value="Linkage group 3"/>
</dbReference>
<evidence type="ECO:0000256" key="1">
    <source>
        <dbReference type="SAM" id="MobiDB-lite"/>
    </source>
</evidence>
<reference evidence="2 3" key="2">
    <citation type="journal article" date="2010" name="Nucleic Acids Res.">
        <title>BeetleBase in 2010: revisions to provide comprehensive genomic information for Tribolium castaneum.</title>
        <authorList>
            <person name="Kim H.S."/>
            <person name="Murphy T."/>
            <person name="Xia J."/>
            <person name="Caragea D."/>
            <person name="Park Y."/>
            <person name="Beeman R.W."/>
            <person name="Lorenzen M.D."/>
            <person name="Butcher S."/>
            <person name="Manak J.R."/>
            <person name="Brown S.J."/>
        </authorList>
    </citation>
    <scope>GENOME REANNOTATION</scope>
    <source>
        <strain evidence="2 3">Georgia GA2</strain>
    </source>
</reference>
<proteinExistence type="predicted"/>
<feature type="region of interest" description="Disordered" evidence="1">
    <location>
        <begin position="1"/>
        <end position="38"/>
    </location>
</feature>
<evidence type="ECO:0000313" key="2">
    <source>
        <dbReference type="EMBL" id="EFA11956.1"/>
    </source>
</evidence>
<accession>D7ELA4</accession>
<dbReference type="HOGENOM" id="CLU_1557292_0_0_1"/>
<dbReference type="InParanoid" id="D7ELA4"/>
<feature type="region of interest" description="Disordered" evidence="1">
    <location>
        <begin position="67"/>
        <end position="98"/>
    </location>
</feature>
<organism evidence="2 3">
    <name type="scientific">Tribolium castaneum</name>
    <name type="common">Red flour beetle</name>
    <dbReference type="NCBI Taxonomy" id="7070"/>
    <lineage>
        <taxon>Eukaryota</taxon>
        <taxon>Metazoa</taxon>
        <taxon>Ecdysozoa</taxon>
        <taxon>Arthropoda</taxon>
        <taxon>Hexapoda</taxon>
        <taxon>Insecta</taxon>
        <taxon>Pterygota</taxon>
        <taxon>Neoptera</taxon>
        <taxon>Endopterygota</taxon>
        <taxon>Coleoptera</taxon>
        <taxon>Polyphaga</taxon>
        <taxon>Cucujiformia</taxon>
        <taxon>Tenebrionidae</taxon>
        <taxon>Tenebrionidae incertae sedis</taxon>
        <taxon>Tribolium</taxon>
    </lineage>
</organism>
<name>D7ELA4_TRICA</name>
<gene>
    <name evidence="2" type="primary">GLEAN_08557</name>
    <name evidence="2" type="ORF">TcasGA2_TC008557</name>
</gene>
<sequence length="172" mass="17827">MTIFLTSSVLPDERGVSSIGGDEWGMSGNDGGGMGRDERSGVYNRGGVDDGGGDGGTVHHRAAVVADGGGNAAHDGTAVNSRSQVSGTSGGNGQKSGQHHQFEHFVCRSVLCCGQTGLKKTMAIRAFYTQEAGTVARSGSGFGRKNRNENVALAQTEKVIINILFNKVVNKV</sequence>
<dbReference type="AlphaFoldDB" id="D7ELA4"/>
<evidence type="ECO:0000313" key="3">
    <source>
        <dbReference type="Proteomes" id="UP000007266"/>
    </source>
</evidence>
<dbReference type="EMBL" id="KQ971319">
    <property type="protein sequence ID" value="EFA11956.1"/>
    <property type="molecule type" value="Genomic_DNA"/>
</dbReference>